<feature type="compositionally biased region" description="Low complexity" evidence="6">
    <location>
        <begin position="199"/>
        <end position="217"/>
    </location>
</feature>
<evidence type="ECO:0000256" key="4">
    <source>
        <dbReference type="ARBA" id="ARBA00023134"/>
    </source>
</evidence>
<dbReference type="InterPro" id="IPR005225">
    <property type="entry name" value="Small_GTP-bd"/>
</dbReference>
<dbReference type="EMBL" id="JAWWNJ010000001">
    <property type="protein sequence ID" value="KAK7063430.1"/>
    <property type="molecule type" value="Genomic_DNA"/>
</dbReference>
<name>A0AAW0EEY7_9AGAR</name>
<dbReference type="PANTHER" id="PTHR24072">
    <property type="entry name" value="RHO FAMILY GTPASE"/>
    <property type="match status" value="1"/>
</dbReference>
<evidence type="ECO:0000256" key="3">
    <source>
        <dbReference type="ARBA" id="ARBA00022741"/>
    </source>
</evidence>
<dbReference type="GO" id="GO:0003924">
    <property type="term" value="F:GTPase activity"/>
    <property type="evidence" value="ECO:0007669"/>
    <property type="project" value="InterPro"/>
</dbReference>
<dbReference type="GO" id="GO:0016020">
    <property type="term" value="C:membrane"/>
    <property type="evidence" value="ECO:0007669"/>
    <property type="project" value="UniProtKB-SubCell"/>
</dbReference>
<keyword evidence="7" id="KW-0131">Cell cycle</keyword>
<dbReference type="InterPro" id="IPR027417">
    <property type="entry name" value="P-loop_NTPase"/>
</dbReference>
<dbReference type="GO" id="GO:0051301">
    <property type="term" value="P:cell division"/>
    <property type="evidence" value="ECO:0007669"/>
    <property type="project" value="UniProtKB-KW"/>
</dbReference>
<accession>A0AAW0EEY7</accession>
<dbReference type="PRINTS" id="PR00449">
    <property type="entry name" value="RASTRNSFRMNG"/>
</dbReference>
<keyword evidence="5" id="KW-0472">Membrane</keyword>
<evidence type="ECO:0000256" key="2">
    <source>
        <dbReference type="ARBA" id="ARBA00022481"/>
    </source>
</evidence>
<dbReference type="PROSITE" id="PS51421">
    <property type="entry name" value="RAS"/>
    <property type="match status" value="1"/>
</dbReference>
<proteinExistence type="predicted"/>
<dbReference type="PROSITE" id="PS51420">
    <property type="entry name" value="RHO"/>
    <property type="match status" value="1"/>
</dbReference>
<dbReference type="InterPro" id="IPR003578">
    <property type="entry name" value="Small_GTPase_Rho"/>
</dbReference>
<dbReference type="NCBIfam" id="TIGR00231">
    <property type="entry name" value="small_GTP"/>
    <property type="match status" value="1"/>
</dbReference>
<keyword evidence="2" id="KW-0488">Methylation</keyword>
<evidence type="ECO:0000256" key="5">
    <source>
        <dbReference type="ARBA" id="ARBA00023136"/>
    </source>
</evidence>
<keyword evidence="7" id="KW-0132">Cell division</keyword>
<evidence type="ECO:0000313" key="7">
    <source>
        <dbReference type="EMBL" id="KAK7063430.1"/>
    </source>
</evidence>
<dbReference type="GO" id="GO:0007264">
    <property type="term" value="P:small GTPase-mediated signal transduction"/>
    <property type="evidence" value="ECO:0007669"/>
    <property type="project" value="InterPro"/>
</dbReference>
<sequence>MPGYVHNTIKCVLLGDLGVGKTCLLTSFSEKRFPEGYISPIYGGHGETVMVGDVSYHLGVFDTFCSPQHDPLRPLSYPQTDVFLLCFSISLPSSFASVRDKYIHEVRHHCPGVPCIVVATQTDLRSDECRVRGRERESSGGAELITTAQGETMAWEVGAEGYAECSAKTREGVQEAFDKAMAAAVAYQSRSREPKPATLSESLSSGGRRSMSRSIVA</sequence>
<comment type="subcellular location">
    <subcellularLocation>
        <location evidence="1">Membrane</location>
    </subcellularLocation>
</comment>
<comment type="caution">
    <text evidence="7">The sequence shown here is derived from an EMBL/GenBank/DDBJ whole genome shotgun (WGS) entry which is preliminary data.</text>
</comment>
<dbReference type="GO" id="GO:0005525">
    <property type="term" value="F:GTP binding"/>
    <property type="evidence" value="ECO:0007669"/>
    <property type="project" value="UniProtKB-KW"/>
</dbReference>
<keyword evidence="8" id="KW-1185">Reference proteome</keyword>
<dbReference type="Gene3D" id="3.40.50.300">
    <property type="entry name" value="P-loop containing nucleotide triphosphate hydrolases"/>
    <property type="match status" value="1"/>
</dbReference>
<dbReference type="Pfam" id="PF00071">
    <property type="entry name" value="Ras"/>
    <property type="match status" value="1"/>
</dbReference>
<evidence type="ECO:0000256" key="1">
    <source>
        <dbReference type="ARBA" id="ARBA00004370"/>
    </source>
</evidence>
<protein>
    <submittedName>
        <fullName evidence="7">Cell division control protein 42</fullName>
    </submittedName>
</protein>
<dbReference type="SMART" id="SM00173">
    <property type="entry name" value="RAS"/>
    <property type="match status" value="1"/>
</dbReference>
<dbReference type="SUPFAM" id="SSF52540">
    <property type="entry name" value="P-loop containing nucleoside triphosphate hydrolases"/>
    <property type="match status" value="1"/>
</dbReference>
<dbReference type="FunFam" id="3.40.50.300:FF:002060">
    <property type="entry name" value="Rho family GTPase"/>
    <property type="match status" value="1"/>
</dbReference>
<reference evidence="7 8" key="1">
    <citation type="journal article" date="2024" name="J Genomics">
        <title>Draft genome sequencing and assembly of Favolaschia claudopus CIRM-BRFM 2984 isolated from oak limbs.</title>
        <authorList>
            <person name="Navarro D."/>
            <person name="Drula E."/>
            <person name="Chaduli D."/>
            <person name="Cazenave R."/>
            <person name="Ahrendt S."/>
            <person name="Wang J."/>
            <person name="Lipzen A."/>
            <person name="Daum C."/>
            <person name="Barry K."/>
            <person name="Grigoriev I.V."/>
            <person name="Favel A."/>
            <person name="Rosso M.N."/>
            <person name="Martin F."/>
        </authorList>
    </citation>
    <scope>NUCLEOTIDE SEQUENCE [LARGE SCALE GENOMIC DNA]</scope>
    <source>
        <strain evidence="7 8">CIRM-BRFM 2984</strain>
    </source>
</reference>
<dbReference type="PROSITE" id="PS51419">
    <property type="entry name" value="RAB"/>
    <property type="match status" value="1"/>
</dbReference>
<dbReference type="SMART" id="SM00174">
    <property type="entry name" value="RHO"/>
    <property type="match status" value="1"/>
</dbReference>
<gene>
    <name evidence="7" type="ORF">R3P38DRAFT_1794</name>
</gene>
<organism evidence="7 8">
    <name type="scientific">Favolaschia claudopus</name>
    <dbReference type="NCBI Taxonomy" id="2862362"/>
    <lineage>
        <taxon>Eukaryota</taxon>
        <taxon>Fungi</taxon>
        <taxon>Dikarya</taxon>
        <taxon>Basidiomycota</taxon>
        <taxon>Agaricomycotina</taxon>
        <taxon>Agaricomycetes</taxon>
        <taxon>Agaricomycetidae</taxon>
        <taxon>Agaricales</taxon>
        <taxon>Marasmiineae</taxon>
        <taxon>Mycenaceae</taxon>
        <taxon>Favolaschia</taxon>
    </lineage>
</organism>
<evidence type="ECO:0000313" key="8">
    <source>
        <dbReference type="Proteomes" id="UP001362999"/>
    </source>
</evidence>
<dbReference type="AlphaFoldDB" id="A0AAW0EEY7"/>
<keyword evidence="3" id="KW-0547">Nucleotide-binding</keyword>
<dbReference type="CDD" id="cd00157">
    <property type="entry name" value="Rho"/>
    <property type="match status" value="1"/>
</dbReference>
<dbReference type="InterPro" id="IPR001806">
    <property type="entry name" value="Small_GTPase"/>
</dbReference>
<feature type="region of interest" description="Disordered" evidence="6">
    <location>
        <begin position="187"/>
        <end position="217"/>
    </location>
</feature>
<dbReference type="SMART" id="SM00175">
    <property type="entry name" value="RAB"/>
    <property type="match status" value="1"/>
</dbReference>
<dbReference type="Proteomes" id="UP001362999">
    <property type="component" value="Unassembled WGS sequence"/>
</dbReference>
<evidence type="ECO:0000256" key="6">
    <source>
        <dbReference type="SAM" id="MobiDB-lite"/>
    </source>
</evidence>
<keyword evidence="4" id="KW-0342">GTP-binding</keyword>